<accession>X1QDT7</accession>
<sequence>TQLEACLNYCRDKGYEVAYRFSEAYSGLTLDRPKLNDLRELVRKQCIDVVVFYCLDRLSRDPTHGVILFQELEKHNVTLEAVTETVDGSELGKLISYIRGFASKLEAEKIKERTLRGKKAKARMGMIPGGGFSHIFGYDYINKIGQQSGRRVINENETKIVRKIYHWLVDDHMTTFAIVFKLRELQIPTKKSGSHWRRSAV</sequence>
<proteinExistence type="predicted"/>
<reference evidence="2" key="1">
    <citation type="journal article" date="2014" name="Front. Microbiol.">
        <title>High frequency of phylogenetically diverse reductive dehalogenase-homologous genes in deep subseafloor sedimentary metagenomes.</title>
        <authorList>
            <person name="Kawai M."/>
            <person name="Futagami T."/>
            <person name="Toyoda A."/>
            <person name="Takaki Y."/>
            <person name="Nishi S."/>
            <person name="Hori S."/>
            <person name="Arai W."/>
            <person name="Tsubouchi T."/>
            <person name="Morono Y."/>
            <person name="Uchiyama I."/>
            <person name="Ito T."/>
            <person name="Fujiyama A."/>
            <person name="Inagaki F."/>
            <person name="Takami H."/>
        </authorList>
    </citation>
    <scope>NUCLEOTIDE SEQUENCE</scope>
    <source>
        <strain evidence="2">Expedition CK06-06</strain>
    </source>
</reference>
<dbReference type="PROSITE" id="PS51736">
    <property type="entry name" value="RECOMBINASES_3"/>
    <property type="match status" value="1"/>
</dbReference>
<dbReference type="Pfam" id="PF00239">
    <property type="entry name" value="Resolvase"/>
    <property type="match status" value="1"/>
</dbReference>
<name>X1QDT7_9ZZZZ</name>
<dbReference type="InterPro" id="IPR038109">
    <property type="entry name" value="DNA_bind_recomb_sf"/>
</dbReference>
<dbReference type="InterPro" id="IPR006119">
    <property type="entry name" value="Resolv_N"/>
</dbReference>
<dbReference type="CDD" id="cd00338">
    <property type="entry name" value="Ser_Recombinase"/>
    <property type="match status" value="1"/>
</dbReference>
<dbReference type="SMART" id="SM00857">
    <property type="entry name" value="Resolvase"/>
    <property type="match status" value="1"/>
</dbReference>
<dbReference type="InterPro" id="IPR050639">
    <property type="entry name" value="SSR_resolvase"/>
</dbReference>
<evidence type="ECO:0000313" key="2">
    <source>
        <dbReference type="EMBL" id="GAI49175.1"/>
    </source>
</evidence>
<gene>
    <name evidence="2" type="ORF">S06H3_59424</name>
</gene>
<dbReference type="GO" id="GO:0000150">
    <property type="term" value="F:DNA strand exchange activity"/>
    <property type="evidence" value="ECO:0007669"/>
    <property type="project" value="InterPro"/>
</dbReference>
<evidence type="ECO:0000259" key="1">
    <source>
        <dbReference type="PROSITE" id="PS51736"/>
    </source>
</evidence>
<dbReference type="SUPFAM" id="SSF53041">
    <property type="entry name" value="Resolvase-like"/>
    <property type="match status" value="1"/>
</dbReference>
<organism evidence="2">
    <name type="scientific">marine sediment metagenome</name>
    <dbReference type="NCBI Taxonomy" id="412755"/>
    <lineage>
        <taxon>unclassified sequences</taxon>
        <taxon>metagenomes</taxon>
        <taxon>ecological metagenomes</taxon>
    </lineage>
</organism>
<feature type="non-terminal residue" evidence="2">
    <location>
        <position position="1"/>
    </location>
</feature>
<dbReference type="PANTHER" id="PTHR30461">
    <property type="entry name" value="DNA-INVERTASE FROM LAMBDOID PROPHAGE"/>
    <property type="match status" value="1"/>
</dbReference>
<dbReference type="Gene3D" id="3.40.50.1390">
    <property type="entry name" value="Resolvase, N-terminal catalytic domain"/>
    <property type="match status" value="1"/>
</dbReference>
<feature type="domain" description="Resolvase/invertase-type recombinase catalytic" evidence="1">
    <location>
        <begin position="1"/>
        <end position="125"/>
    </location>
</feature>
<comment type="caution">
    <text evidence="2">The sequence shown here is derived from an EMBL/GenBank/DDBJ whole genome shotgun (WGS) entry which is preliminary data.</text>
</comment>
<dbReference type="InterPro" id="IPR036162">
    <property type="entry name" value="Resolvase-like_N_sf"/>
</dbReference>
<dbReference type="PANTHER" id="PTHR30461:SF23">
    <property type="entry name" value="DNA RECOMBINASE-RELATED"/>
    <property type="match status" value="1"/>
</dbReference>
<feature type="non-terminal residue" evidence="2">
    <location>
        <position position="201"/>
    </location>
</feature>
<protein>
    <recommendedName>
        <fullName evidence="1">Resolvase/invertase-type recombinase catalytic domain-containing protein</fullName>
    </recommendedName>
</protein>
<dbReference type="EMBL" id="BARV01038606">
    <property type="protein sequence ID" value="GAI49175.1"/>
    <property type="molecule type" value="Genomic_DNA"/>
</dbReference>
<dbReference type="GO" id="GO:0003677">
    <property type="term" value="F:DNA binding"/>
    <property type="evidence" value="ECO:0007669"/>
    <property type="project" value="InterPro"/>
</dbReference>
<dbReference type="AlphaFoldDB" id="X1QDT7"/>
<dbReference type="Gene3D" id="3.90.1750.20">
    <property type="entry name" value="Putative Large Serine Recombinase, Chain B, Domain 2"/>
    <property type="match status" value="1"/>
</dbReference>